<proteinExistence type="inferred from homology"/>
<dbReference type="GO" id="GO:0008696">
    <property type="term" value="F:4-amino-4-deoxychorismate lyase activity"/>
    <property type="evidence" value="ECO:0007669"/>
    <property type="project" value="UniProtKB-EC"/>
</dbReference>
<dbReference type="Proteomes" id="UP000219374">
    <property type="component" value="Unassembled WGS sequence"/>
</dbReference>
<evidence type="ECO:0000256" key="10">
    <source>
        <dbReference type="ARBA" id="ARBA00035633"/>
    </source>
</evidence>
<dbReference type="Pfam" id="PF01063">
    <property type="entry name" value="Aminotran_4"/>
    <property type="match status" value="1"/>
</dbReference>
<keyword evidence="19" id="KW-0032">Aminotransferase</keyword>
<comment type="catalytic activity">
    <reaction evidence="15">
        <text>4-amino-4-deoxychorismate = 4-aminobenzoate + pyruvate + H(+)</text>
        <dbReference type="Rhea" id="RHEA:16201"/>
        <dbReference type="ChEBI" id="CHEBI:15361"/>
        <dbReference type="ChEBI" id="CHEBI:15378"/>
        <dbReference type="ChEBI" id="CHEBI:17836"/>
        <dbReference type="ChEBI" id="CHEBI:58406"/>
        <dbReference type="EC" id="4.1.3.38"/>
    </reaction>
</comment>
<dbReference type="AlphaFoldDB" id="A0A286DEG0"/>
<dbReference type="EC" id="4.1.3.38" evidence="11"/>
<dbReference type="InterPro" id="IPR050571">
    <property type="entry name" value="Class-IV_PLP-Dep_Aminotrnsfr"/>
</dbReference>
<dbReference type="InterPro" id="IPR043132">
    <property type="entry name" value="BCAT-like_C"/>
</dbReference>
<evidence type="ECO:0000256" key="17">
    <source>
        <dbReference type="ARBA" id="ARBA00069174"/>
    </source>
</evidence>
<comment type="catalytic activity">
    <reaction evidence="13">
        <text>L-isoleucine + 2-oxoglutarate = (S)-3-methyl-2-oxopentanoate + L-glutamate</text>
        <dbReference type="Rhea" id="RHEA:24801"/>
        <dbReference type="ChEBI" id="CHEBI:16810"/>
        <dbReference type="ChEBI" id="CHEBI:29985"/>
        <dbReference type="ChEBI" id="CHEBI:35146"/>
        <dbReference type="ChEBI" id="CHEBI:58045"/>
        <dbReference type="EC" id="2.6.1.42"/>
    </reaction>
</comment>
<comment type="pathway">
    <text evidence="4">Amino-acid biosynthesis; L-valine biosynthesis; L-valine from pyruvate: step 4/4.</text>
</comment>
<keyword evidence="20" id="KW-1185">Reference proteome</keyword>
<protein>
    <recommendedName>
        <fullName evidence="17">Aminodeoxychorismate lyase</fullName>
        <ecNumber evidence="7">2.6.1.42</ecNumber>
        <ecNumber evidence="11">4.1.3.38</ecNumber>
    </recommendedName>
    <alternativeName>
        <fullName evidence="18">4-amino-4-deoxychorismate lyase</fullName>
    </alternativeName>
</protein>
<keyword evidence="19" id="KW-0808">Transferase</keyword>
<dbReference type="EMBL" id="OCND01000011">
    <property type="protein sequence ID" value="SOD57019.1"/>
    <property type="molecule type" value="Genomic_DNA"/>
</dbReference>
<dbReference type="GO" id="GO:0004084">
    <property type="term" value="F:branched-chain-amino-acid transaminase activity"/>
    <property type="evidence" value="ECO:0007669"/>
    <property type="project" value="UniProtKB-EC"/>
</dbReference>
<comment type="similarity">
    <text evidence="6">Belongs to the class-IV pyridoxal-phosphate-dependent aminotransferase family.</text>
</comment>
<evidence type="ECO:0000256" key="12">
    <source>
        <dbReference type="ARBA" id="ARBA00048212"/>
    </source>
</evidence>
<keyword evidence="8" id="KW-0663">Pyridoxal phosphate</keyword>
<dbReference type="SUPFAM" id="SSF56752">
    <property type="entry name" value="D-aminoacid aminotransferase-like PLP-dependent enzymes"/>
    <property type="match status" value="1"/>
</dbReference>
<evidence type="ECO:0000256" key="5">
    <source>
        <dbReference type="ARBA" id="ARBA00005072"/>
    </source>
</evidence>
<gene>
    <name evidence="19" type="ORF">SAMN06296416_111124</name>
</gene>
<keyword evidence="9" id="KW-0289">Folate biosynthesis</keyword>
<sequence length="319" mass="34651">MTQGTQHSSEDPRNADILISINGALKHRNEAVVSVFDSGFVLGDGVWEGFRVAQGHPVFLEAHLDRLYEGAKAIMLDIGLSREQLTRALYAALDANGMHGDGVHVRLMITRGVKRTPYQDPRVTVGPATIVIIPEYKTASPDTAARGVSLYTVHVRRGFPDVQDPKLNSHSKLNCITACIQAYGAGADEALMLDPHGFVATCNSTHFFIVRKGEVWTSTGQYCLGGITRANVIALCRDNGIPVFEKSFSLTDVYGADEAFVTGTFGGVVPVHTVDSRRIGDDAREGDDTQDARGPMVQRLQSLYRELIAADVANRTRPA</sequence>
<comment type="catalytic activity">
    <reaction evidence="12">
        <text>L-valine + 2-oxoglutarate = 3-methyl-2-oxobutanoate + L-glutamate</text>
        <dbReference type="Rhea" id="RHEA:24813"/>
        <dbReference type="ChEBI" id="CHEBI:11851"/>
        <dbReference type="ChEBI" id="CHEBI:16810"/>
        <dbReference type="ChEBI" id="CHEBI:29985"/>
        <dbReference type="ChEBI" id="CHEBI:57762"/>
        <dbReference type="EC" id="2.6.1.42"/>
    </reaction>
</comment>
<evidence type="ECO:0000256" key="6">
    <source>
        <dbReference type="ARBA" id="ARBA00009320"/>
    </source>
</evidence>
<evidence type="ECO:0000256" key="16">
    <source>
        <dbReference type="ARBA" id="ARBA00054027"/>
    </source>
</evidence>
<dbReference type="OrthoDB" id="21319at2"/>
<comment type="function">
    <text evidence="16">Involved in the biosynthesis of p-aminobenzoate (PABA), a precursor of tetrahydrofolate. Converts 4-amino-4-deoxychorismate into 4-aminobenzoate (PABA) and pyruvate.</text>
</comment>
<evidence type="ECO:0000256" key="2">
    <source>
        <dbReference type="ARBA" id="ARBA00003109"/>
    </source>
</evidence>
<evidence type="ECO:0000313" key="19">
    <source>
        <dbReference type="EMBL" id="SOD57019.1"/>
    </source>
</evidence>
<dbReference type="Gene3D" id="3.30.470.10">
    <property type="match status" value="1"/>
</dbReference>
<dbReference type="RefSeq" id="WP_097123391.1">
    <property type="nucleotide sequence ID" value="NZ_OCND01000011.1"/>
</dbReference>
<comment type="function">
    <text evidence="2">Acts on leucine, isoleucine and valine.</text>
</comment>
<comment type="cofactor">
    <cofactor evidence="1">
        <name>pyridoxal 5'-phosphate</name>
        <dbReference type="ChEBI" id="CHEBI:597326"/>
    </cofactor>
</comment>
<comment type="pathway">
    <text evidence="5">Amino-acid biosynthesis; L-leucine biosynthesis; L-leucine from 3-methyl-2-oxobutanoate: step 4/4.</text>
</comment>
<reference evidence="19 20" key="1">
    <citation type="submission" date="2017-09" db="EMBL/GenBank/DDBJ databases">
        <authorList>
            <person name="Ehlers B."/>
            <person name="Leendertz F.H."/>
        </authorList>
    </citation>
    <scope>NUCLEOTIDE SEQUENCE [LARGE SCALE GENOMIC DNA]</scope>
    <source>
        <strain evidence="19 20">CGMCC 1.10978</strain>
    </source>
</reference>
<evidence type="ECO:0000256" key="18">
    <source>
        <dbReference type="ARBA" id="ARBA00080135"/>
    </source>
</evidence>
<dbReference type="FunFam" id="3.20.10.10:FF:000002">
    <property type="entry name" value="D-alanine aminotransferase"/>
    <property type="match status" value="1"/>
</dbReference>
<evidence type="ECO:0000256" key="1">
    <source>
        <dbReference type="ARBA" id="ARBA00001933"/>
    </source>
</evidence>
<dbReference type="Gene3D" id="3.20.10.10">
    <property type="entry name" value="D-amino Acid Aminotransferase, subunit A, domain 2"/>
    <property type="match status" value="1"/>
</dbReference>
<evidence type="ECO:0000256" key="14">
    <source>
        <dbReference type="ARBA" id="ARBA00049229"/>
    </source>
</evidence>
<evidence type="ECO:0000256" key="13">
    <source>
        <dbReference type="ARBA" id="ARBA00048798"/>
    </source>
</evidence>
<dbReference type="GO" id="GO:0008652">
    <property type="term" value="P:amino acid biosynthetic process"/>
    <property type="evidence" value="ECO:0007669"/>
    <property type="project" value="UniProtKB-ARBA"/>
</dbReference>
<comment type="catalytic activity">
    <reaction evidence="14">
        <text>L-leucine + 2-oxoglutarate = 4-methyl-2-oxopentanoate + L-glutamate</text>
        <dbReference type="Rhea" id="RHEA:18321"/>
        <dbReference type="ChEBI" id="CHEBI:16810"/>
        <dbReference type="ChEBI" id="CHEBI:17865"/>
        <dbReference type="ChEBI" id="CHEBI:29985"/>
        <dbReference type="ChEBI" id="CHEBI:57427"/>
        <dbReference type="EC" id="2.6.1.42"/>
    </reaction>
</comment>
<evidence type="ECO:0000256" key="8">
    <source>
        <dbReference type="ARBA" id="ARBA00022898"/>
    </source>
</evidence>
<dbReference type="InterPro" id="IPR036038">
    <property type="entry name" value="Aminotransferase-like"/>
</dbReference>
<name>A0A286DEG0_9GAMM</name>
<dbReference type="PANTHER" id="PTHR42743:SF11">
    <property type="entry name" value="AMINODEOXYCHORISMATE LYASE"/>
    <property type="match status" value="1"/>
</dbReference>
<evidence type="ECO:0000256" key="4">
    <source>
        <dbReference type="ARBA" id="ARBA00004931"/>
    </source>
</evidence>
<comment type="pathway">
    <text evidence="10">Cofactor biosynthesis; tetrahydrofolate biosynthesis; 4-aminobenzoate from chorismate: step 2/2.</text>
</comment>
<comment type="pathway">
    <text evidence="3">Amino-acid biosynthesis; L-isoleucine biosynthesis; L-isoleucine from 2-oxobutanoate: step 4/4.</text>
</comment>
<dbReference type="InterPro" id="IPR043131">
    <property type="entry name" value="BCAT-like_N"/>
</dbReference>
<evidence type="ECO:0000256" key="15">
    <source>
        <dbReference type="ARBA" id="ARBA00049529"/>
    </source>
</evidence>
<accession>A0A286DEG0</accession>
<dbReference type="EC" id="2.6.1.42" evidence="7"/>
<evidence type="ECO:0000256" key="7">
    <source>
        <dbReference type="ARBA" id="ARBA00013053"/>
    </source>
</evidence>
<organism evidence="19 20">
    <name type="scientific">Pseudoxanthomonas wuyuanensis</name>
    <dbReference type="NCBI Taxonomy" id="1073196"/>
    <lineage>
        <taxon>Bacteria</taxon>
        <taxon>Pseudomonadati</taxon>
        <taxon>Pseudomonadota</taxon>
        <taxon>Gammaproteobacteria</taxon>
        <taxon>Lysobacterales</taxon>
        <taxon>Lysobacteraceae</taxon>
        <taxon>Pseudoxanthomonas</taxon>
    </lineage>
</organism>
<evidence type="ECO:0000256" key="3">
    <source>
        <dbReference type="ARBA" id="ARBA00004824"/>
    </source>
</evidence>
<dbReference type="InterPro" id="IPR001544">
    <property type="entry name" value="Aminotrans_IV"/>
</dbReference>
<dbReference type="PANTHER" id="PTHR42743">
    <property type="entry name" value="AMINO-ACID AMINOTRANSFERASE"/>
    <property type="match status" value="1"/>
</dbReference>
<evidence type="ECO:0000256" key="11">
    <source>
        <dbReference type="ARBA" id="ARBA00035676"/>
    </source>
</evidence>
<evidence type="ECO:0000313" key="20">
    <source>
        <dbReference type="Proteomes" id="UP000219374"/>
    </source>
</evidence>
<evidence type="ECO:0000256" key="9">
    <source>
        <dbReference type="ARBA" id="ARBA00022909"/>
    </source>
</evidence>
<dbReference type="GO" id="GO:0046656">
    <property type="term" value="P:folic acid biosynthetic process"/>
    <property type="evidence" value="ECO:0007669"/>
    <property type="project" value="UniProtKB-KW"/>
</dbReference>